<dbReference type="InterPro" id="IPR032675">
    <property type="entry name" value="LRR_dom_sf"/>
</dbReference>
<dbReference type="EMBL" id="GG662708">
    <property type="protein sequence ID" value="EWS74555.1"/>
    <property type="molecule type" value="Genomic_DNA"/>
</dbReference>
<dbReference type="AlphaFoldDB" id="W7X5B3"/>
<evidence type="ECO:0000313" key="1">
    <source>
        <dbReference type="EMBL" id="EWS74555.1"/>
    </source>
</evidence>
<gene>
    <name evidence="1" type="ORF">TTHERM_000518489</name>
</gene>
<sequence length="207" mass="24115">MQVLIIKENYYIHLYLKFGNIILIFNINSNQSELLLKSCTLFYQWIQRLKHLKHFGLQLVSQQIKYDQIYLFEGISSLINLKSVYINLADTQLGDEGVIRLGEELQKCVHLSNLKLEVYNNKITQIGALELGNYLSKCRNLTSLYLDITSNRINQGQLELVRGISLCPKLHDFFLMIYGTCFDCEYNLKKPLCKSKSLVKFCLIQDF</sequence>
<dbReference type="GO" id="GO:0016301">
    <property type="term" value="F:kinase activity"/>
    <property type="evidence" value="ECO:0007669"/>
    <property type="project" value="UniProtKB-KW"/>
</dbReference>
<dbReference type="OrthoDB" id="2096926at2759"/>
<dbReference type="SUPFAM" id="SSF52047">
    <property type="entry name" value="RNI-like"/>
    <property type="match status" value="1"/>
</dbReference>
<dbReference type="KEGG" id="tet:TTHERM_000518489"/>
<dbReference type="RefSeq" id="XP_012652929.1">
    <property type="nucleotide sequence ID" value="XM_012797475.1"/>
</dbReference>
<dbReference type="GeneID" id="24439357"/>
<reference evidence="2" key="1">
    <citation type="journal article" date="2006" name="PLoS Biol.">
        <title>Macronuclear genome sequence of the ciliate Tetrahymena thermophila, a model eukaryote.</title>
        <authorList>
            <person name="Eisen J.A."/>
            <person name="Coyne R.S."/>
            <person name="Wu M."/>
            <person name="Wu D."/>
            <person name="Thiagarajan M."/>
            <person name="Wortman J.R."/>
            <person name="Badger J.H."/>
            <person name="Ren Q."/>
            <person name="Amedeo P."/>
            <person name="Jones K.M."/>
            <person name="Tallon L.J."/>
            <person name="Delcher A.L."/>
            <person name="Salzberg S.L."/>
            <person name="Silva J.C."/>
            <person name="Haas B.J."/>
            <person name="Majoros W.H."/>
            <person name="Farzad M."/>
            <person name="Carlton J.M."/>
            <person name="Smith R.K. Jr."/>
            <person name="Garg J."/>
            <person name="Pearlman R.E."/>
            <person name="Karrer K.M."/>
            <person name="Sun L."/>
            <person name="Manning G."/>
            <person name="Elde N.C."/>
            <person name="Turkewitz A.P."/>
            <person name="Asai D.J."/>
            <person name="Wilkes D.E."/>
            <person name="Wang Y."/>
            <person name="Cai H."/>
            <person name="Collins K."/>
            <person name="Stewart B.A."/>
            <person name="Lee S.R."/>
            <person name="Wilamowska K."/>
            <person name="Weinberg Z."/>
            <person name="Ruzzo W.L."/>
            <person name="Wloga D."/>
            <person name="Gaertig J."/>
            <person name="Frankel J."/>
            <person name="Tsao C.-C."/>
            <person name="Gorovsky M.A."/>
            <person name="Keeling P.J."/>
            <person name="Waller R.F."/>
            <person name="Patron N.J."/>
            <person name="Cherry J.M."/>
            <person name="Stover N.A."/>
            <person name="Krieger C.J."/>
            <person name="del Toro C."/>
            <person name="Ryder H.F."/>
            <person name="Williamson S.C."/>
            <person name="Barbeau R.A."/>
            <person name="Hamilton E.P."/>
            <person name="Orias E."/>
        </authorList>
    </citation>
    <scope>NUCLEOTIDE SEQUENCE [LARGE SCALE GENOMIC DNA]</scope>
    <source>
        <strain evidence="2">SB210</strain>
    </source>
</reference>
<organism evidence="1 2">
    <name type="scientific">Tetrahymena thermophila (strain SB210)</name>
    <dbReference type="NCBI Taxonomy" id="312017"/>
    <lineage>
        <taxon>Eukaryota</taxon>
        <taxon>Sar</taxon>
        <taxon>Alveolata</taxon>
        <taxon>Ciliophora</taxon>
        <taxon>Intramacronucleata</taxon>
        <taxon>Oligohymenophorea</taxon>
        <taxon>Hymenostomatida</taxon>
        <taxon>Tetrahymenina</taxon>
        <taxon>Tetrahymenidae</taxon>
        <taxon>Tetrahymena</taxon>
    </lineage>
</organism>
<keyword evidence="1" id="KW-0418">Kinase</keyword>
<evidence type="ECO:0000313" key="2">
    <source>
        <dbReference type="Proteomes" id="UP000009168"/>
    </source>
</evidence>
<dbReference type="Proteomes" id="UP000009168">
    <property type="component" value="Unassembled WGS sequence"/>
</dbReference>
<proteinExistence type="predicted"/>
<keyword evidence="2" id="KW-1185">Reference proteome</keyword>
<protein>
    <submittedName>
        <fullName evidence="1">Kinase domain protein</fullName>
    </submittedName>
</protein>
<dbReference type="Gene3D" id="3.80.10.10">
    <property type="entry name" value="Ribonuclease Inhibitor"/>
    <property type="match status" value="1"/>
</dbReference>
<keyword evidence="1" id="KW-0808">Transferase</keyword>
<name>W7X5B3_TETTS</name>
<accession>W7X5B3</accession>
<dbReference type="InParanoid" id="W7X5B3"/>